<dbReference type="PANTHER" id="PTHR42912">
    <property type="entry name" value="METHYLTRANSFERASE"/>
    <property type="match status" value="1"/>
</dbReference>
<dbReference type="SUPFAM" id="SSF53335">
    <property type="entry name" value="S-adenosyl-L-methionine-dependent methyltransferases"/>
    <property type="match status" value="1"/>
</dbReference>
<reference evidence="2 3" key="1">
    <citation type="submission" date="2023-05" db="EMBL/GenBank/DDBJ databases">
        <title>Draft genome sequence of Streptomyces sp. B-S-A6 isolated from a cave soil in Thailand.</title>
        <authorList>
            <person name="Chamroensaksri N."/>
            <person name="Muangham S."/>
        </authorList>
    </citation>
    <scope>NUCLEOTIDE SEQUENCE [LARGE SCALE GENOMIC DNA]</scope>
    <source>
        <strain evidence="2 3">B-S-A6</strain>
    </source>
</reference>
<comment type="caution">
    <text evidence="2">The sequence shown here is derived from an EMBL/GenBank/DDBJ whole genome shotgun (WGS) entry which is preliminary data.</text>
</comment>
<accession>A0ABT6S529</accession>
<dbReference type="Pfam" id="PF13649">
    <property type="entry name" value="Methyltransf_25"/>
    <property type="match status" value="1"/>
</dbReference>
<keyword evidence="3" id="KW-1185">Reference proteome</keyword>
<dbReference type="RefSeq" id="WP_282541358.1">
    <property type="nucleotide sequence ID" value="NZ_JASCIQ010000004.1"/>
</dbReference>
<dbReference type="PANTHER" id="PTHR42912:SF93">
    <property type="entry name" value="N6-ADENOSINE-METHYLTRANSFERASE TMT1A"/>
    <property type="match status" value="1"/>
</dbReference>
<organism evidence="2 3">
    <name type="scientific">Streptomyces cavernicola</name>
    <dbReference type="NCBI Taxonomy" id="3043613"/>
    <lineage>
        <taxon>Bacteria</taxon>
        <taxon>Bacillati</taxon>
        <taxon>Actinomycetota</taxon>
        <taxon>Actinomycetes</taxon>
        <taxon>Kitasatosporales</taxon>
        <taxon>Streptomycetaceae</taxon>
        <taxon>Streptomyces</taxon>
    </lineage>
</organism>
<sequence length="217" mass="23553">MNTDGWLEDTRTSYDTVAASYADQVRNLLDETPEERAVLALFADLVGSNGGGPVADVGCGPGRITAHLRQLGVDALGVDLSPGMIEVARRDHPRLRFELGSMTDLDLGDGSMAGLVAWYSLIHIPDNEIGTVFRHFHRVLQPGGPLLLSFHVGDGSKAKTEGYGGHPMKVHVHRRRHSQMIGWLNEAGFTVDEHRTLTSAESALGGIILARRQPDTQ</sequence>
<dbReference type="InterPro" id="IPR050508">
    <property type="entry name" value="Methyltransf_Superfamily"/>
</dbReference>
<dbReference type="InterPro" id="IPR041698">
    <property type="entry name" value="Methyltransf_25"/>
</dbReference>
<dbReference type="InterPro" id="IPR029063">
    <property type="entry name" value="SAM-dependent_MTases_sf"/>
</dbReference>
<dbReference type="EMBL" id="JASCIQ010000004">
    <property type="protein sequence ID" value="MDI3403183.1"/>
    <property type="molecule type" value="Genomic_DNA"/>
</dbReference>
<keyword evidence="2" id="KW-0489">Methyltransferase</keyword>
<evidence type="ECO:0000313" key="3">
    <source>
        <dbReference type="Proteomes" id="UP001223978"/>
    </source>
</evidence>
<dbReference type="Gene3D" id="3.40.50.150">
    <property type="entry name" value="Vaccinia Virus protein VP39"/>
    <property type="match status" value="1"/>
</dbReference>
<gene>
    <name evidence="2" type="ORF">QIS96_05005</name>
</gene>
<name>A0ABT6S529_9ACTN</name>
<feature type="domain" description="Methyltransferase" evidence="1">
    <location>
        <begin position="54"/>
        <end position="144"/>
    </location>
</feature>
<dbReference type="CDD" id="cd02440">
    <property type="entry name" value="AdoMet_MTases"/>
    <property type="match status" value="1"/>
</dbReference>
<dbReference type="Proteomes" id="UP001223978">
    <property type="component" value="Unassembled WGS sequence"/>
</dbReference>
<keyword evidence="2" id="KW-0808">Transferase</keyword>
<evidence type="ECO:0000313" key="2">
    <source>
        <dbReference type="EMBL" id="MDI3403183.1"/>
    </source>
</evidence>
<dbReference type="GO" id="GO:0032259">
    <property type="term" value="P:methylation"/>
    <property type="evidence" value="ECO:0007669"/>
    <property type="project" value="UniProtKB-KW"/>
</dbReference>
<proteinExistence type="predicted"/>
<dbReference type="GO" id="GO:0008168">
    <property type="term" value="F:methyltransferase activity"/>
    <property type="evidence" value="ECO:0007669"/>
    <property type="project" value="UniProtKB-KW"/>
</dbReference>
<evidence type="ECO:0000259" key="1">
    <source>
        <dbReference type="Pfam" id="PF13649"/>
    </source>
</evidence>
<protein>
    <submittedName>
        <fullName evidence="2">Methyltransferase domain-containing protein</fullName>
    </submittedName>
</protein>